<dbReference type="InterPro" id="IPR023806">
    <property type="entry name" value="CHP03905"/>
</dbReference>
<keyword evidence="3" id="KW-0237">DNA synthesis</keyword>
<accession>A0A9D2I4J8</accession>
<comment type="similarity">
    <text evidence="1">Belongs to the ribonucleoside diphosphate reductase class-2 family.</text>
</comment>
<organism evidence="7 8">
    <name type="scientific">Candidatus Eisenbergiella merdipullorum</name>
    <dbReference type="NCBI Taxonomy" id="2838553"/>
    <lineage>
        <taxon>Bacteria</taxon>
        <taxon>Bacillati</taxon>
        <taxon>Bacillota</taxon>
        <taxon>Clostridia</taxon>
        <taxon>Lachnospirales</taxon>
        <taxon>Lachnospiraceae</taxon>
        <taxon>Eisenbergiella</taxon>
    </lineage>
</organism>
<evidence type="ECO:0000256" key="4">
    <source>
        <dbReference type="ARBA" id="ARBA00022741"/>
    </source>
</evidence>
<dbReference type="GO" id="GO:0004748">
    <property type="term" value="F:ribonucleoside-diphosphate reductase activity, thioredoxin disulfide as acceptor"/>
    <property type="evidence" value="ECO:0007669"/>
    <property type="project" value="UniProtKB-EC"/>
</dbReference>
<dbReference type="AlphaFoldDB" id="A0A9D2I4J8"/>
<reference evidence="7" key="1">
    <citation type="journal article" date="2021" name="PeerJ">
        <title>Extensive microbial diversity within the chicken gut microbiome revealed by metagenomics and culture.</title>
        <authorList>
            <person name="Gilroy R."/>
            <person name="Ravi A."/>
            <person name="Getino M."/>
            <person name="Pursley I."/>
            <person name="Horton D.L."/>
            <person name="Alikhan N.F."/>
            <person name="Baker D."/>
            <person name="Gharbi K."/>
            <person name="Hall N."/>
            <person name="Watson M."/>
            <person name="Adriaenssens E.M."/>
            <person name="Foster-Nyarko E."/>
            <person name="Jarju S."/>
            <person name="Secka A."/>
            <person name="Antonio M."/>
            <person name="Oren A."/>
            <person name="Chaudhuri R.R."/>
            <person name="La Ragione R."/>
            <person name="Hildebrand F."/>
            <person name="Pallen M.J."/>
        </authorList>
    </citation>
    <scope>NUCLEOTIDE SEQUENCE</scope>
    <source>
        <strain evidence="7">CHK179-7159</strain>
    </source>
</reference>
<dbReference type="Proteomes" id="UP000886858">
    <property type="component" value="Unassembled WGS sequence"/>
</dbReference>
<reference evidence="7" key="2">
    <citation type="submission" date="2021-04" db="EMBL/GenBank/DDBJ databases">
        <authorList>
            <person name="Gilroy R."/>
        </authorList>
    </citation>
    <scope>NUCLEOTIDE SEQUENCE</scope>
    <source>
        <strain evidence="7">CHK179-7159</strain>
    </source>
</reference>
<comment type="catalytic activity">
    <reaction evidence="5">
        <text>a 2'-deoxyribonucleoside 5'-diphosphate + [thioredoxin]-disulfide + H2O = a ribonucleoside 5'-diphosphate + [thioredoxin]-dithiol</text>
        <dbReference type="Rhea" id="RHEA:23252"/>
        <dbReference type="Rhea" id="RHEA-COMP:10698"/>
        <dbReference type="Rhea" id="RHEA-COMP:10700"/>
        <dbReference type="ChEBI" id="CHEBI:15377"/>
        <dbReference type="ChEBI" id="CHEBI:29950"/>
        <dbReference type="ChEBI" id="CHEBI:50058"/>
        <dbReference type="ChEBI" id="CHEBI:57930"/>
        <dbReference type="ChEBI" id="CHEBI:73316"/>
        <dbReference type="EC" id="1.17.4.1"/>
    </reaction>
</comment>
<dbReference type="InterPro" id="IPR024434">
    <property type="entry name" value="TSCPD_dom"/>
</dbReference>
<protein>
    <recommendedName>
        <fullName evidence="2">ribonucleoside-diphosphate reductase</fullName>
        <ecNumber evidence="2">1.17.4.1</ecNumber>
    </recommendedName>
</protein>
<dbReference type="EMBL" id="DWYY01000003">
    <property type="protein sequence ID" value="HJA91598.1"/>
    <property type="molecule type" value="Genomic_DNA"/>
</dbReference>
<evidence type="ECO:0000256" key="5">
    <source>
        <dbReference type="ARBA" id="ARBA00047754"/>
    </source>
</evidence>
<evidence type="ECO:0000256" key="2">
    <source>
        <dbReference type="ARBA" id="ARBA00012274"/>
    </source>
</evidence>
<dbReference type="GO" id="GO:0071897">
    <property type="term" value="P:DNA biosynthetic process"/>
    <property type="evidence" value="ECO:0007669"/>
    <property type="project" value="UniProtKB-KW"/>
</dbReference>
<dbReference type="Pfam" id="PF12637">
    <property type="entry name" value="TSCPD"/>
    <property type="match status" value="1"/>
</dbReference>
<keyword evidence="4" id="KW-0547">Nucleotide-binding</keyword>
<feature type="domain" description="TSCPD" evidence="6">
    <location>
        <begin position="2"/>
        <end position="76"/>
    </location>
</feature>
<dbReference type="NCBIfam" id="TIGR03905">
    <property type="entry name" value="TIGR03905_4_Cys"/>
    <property type="match status" value="1"/>
</dbReference>
<evidence type="ECO:0000256" key="1">
    <source>
        <dbReference type="ARBA" id="ARBA00007405"/>
    </source>
</evidence>
<evidence type="ECO:0000259" key="6">
    <source>
        <dbReference type="Pfam" id="PF12637"/>
    </source>
</evidence>
<name>A0A9D2I4J8_9FIRM</name>
<dbReference type="GO" id="GO:0000166">
    <property type="term" value="F:nucleotide binding"/>
    <property type="evidence" value="ECO:0007669"/>
    <property type="project" value="UniProtKB-KW"/>
</dbReference>
<sequence length="91" mass="9426">MKYKTKGTCSSYIDIEMDGDVIKSVSFTGGCNGNLQGISRLVEGMKAEDAIARLKGIRCGFKPTSCPDQLAVALESILAQGQGAAPAPSAS</sequence>
<evidence type="ECO:0000256" key="3">
    <source>
        <dbReference type="ARBA" id="ARBA00022634"/>
    </source>
</evidence>
<dbReference type="EC" id="1.17.4.1" evidence="2"/>
<proteinExistence type="inferred from homology"/>
<comment type="caution">
    <text evidence="7">The sequence shown here is derived from an EMBL/GenBank/DDBJ whole genome shotgun (WGS) entry which is preliminary data.</text>
</comment>
<evidence type="ECO:0000313" key="8">
    <source>
        <dbReference type="Proteomes" id="UP000886858"/>
    </source>
</evidence>
<gene>
    <name evidence="7" type="ORF">H9717_00490</name>
</gene>
<evidence type="ECO:0000313" key="7">
    <source>
        <dbReference type="EMBL" id="HJA91598.1"/>
    </source>
</evidence>